<dbReference type="Gene3D" id="1.25.40.20">
    <property type="entry name" value="Ankyrin repeat-containing domain"/>
    <property type="match status" value="2"/>
</dbReference>
<keyword evidence="2 3" id="KW-0040">ANK repeat</keyword>
<evidence type="ECO:0000259" key="5">
    <source>
        <dbReference type="Pfam" id="PF20720"/>
    </source>
</evidence>
<keyword evidence="1" id="KW-0677">Repeat</keyword>
<dbReference type="PANTHER" id="PTHR24198">
    <property type="entry name" value="ANKYRIN REPEAT AND PROTEIN KINASE DOMAIN-CONTAINING PROTEIN"/>
    <property type="match status" value="1"/>
</dbReference>
<dbReference type="Pfam" id="PF18738">
    <property type="entry name" value="HEPN_DZIP3"/>
    <property type="match status" value="1"/>
</dbReference>
<keyword evidence="7" id="KW-1185">Reference proteome</keyword>
<accession>A0A6J8EZ70</accession>
<reference evidence="6 7" key="1">
    <citation type="submission" date="2020-06" db="EMBL/GenBank/DDBJ databases">
        <authorList>
            <person name="Li R."/>
            <person name="Bekaert M."/>
        </authorList>
    </citation>
    <scope>NUCLEOTIDE SEQUENCE [LARGE SCALE GENOMIC DNA]</scope>
    <source>
        <strain evidence="7">wild</strain>
    </source>
</reference>
<gene>
    <name evidence="6" type="ORF">MCOR_56401</name>
</gene>
<evidence type="ECO:0000313" key="6">
    <source>
        <dbReference type="EMBL" id="CAC5424501.1"/>
    </source>
</evidence>
<dbReference type="SUPFAM" id="SSF48403">
    <property type="entry name" value="Ankyrin repeat"/>
    <property type="match status" value="1"/>
</dbReference>
<dbReference type="InterPro" id="IPR041249">
    <property type="entry name" value="HEPN_DZIP3"/>
</dbReference>
<evidence type="ECO:0000256" key="2">
    <source>
        <dbReference type="ARBA" id="ARBA00023043"/>
    </source>
</evidence>
<feature type="repeat" description="ANK" evidence="3">
    <location>
        <begin position="765"/>
        <end position="794"/>
    </location>
</feature>
<dbReference type="SUPFAM" id="SSF52540">
    <property type="entry name" value="P-loop containing nucleoside triphosphate hydrolases"/>
    <property type="match status" value="1"/>
</dbReference>
<feature type="repeat" description="ANK" evidence="3">
    <location>
        <begin position="729"/>
        <end position="764"/>
    </location>
</feature>
<evidence type="ECO:0000259" key="4">
    <source>
        <dbReference type="Pfam" id="PF18738"/>
    </source>
</evidence>
<evidence type="ECO:0000256" key="1">
    <source>
        <dbReference type="ARBA" id="ARBA00022737"/>
    </source>
</evidence>
<evidence type="ECO:0000256" key="3">
    <source>
        <dbReference type="PROSITE-ProRule" id="PRU00023"/>
    </source>
</evidence>
<protein>
    <submittedName>
        <fullName evidence="6">Uncharacterized protein</fullName>
    </submittedName>
</protein>
<name>A0A6J8EZ70_MYTCO</name>
<dbReference type="EMBL" id="CACVKT020010042">
    <property type="protein sequence ID" value="CAC5424501.1"/>
    <property type="molecule type" value="Genomic_DNA"/>
</dbReference>
<dbReference type="PROSITE" id="PS50088">
    <property type="entry name" value="ANK_REPEAT"/>
    <property type="match status" value="5"/>
</dbReference>
<dbReference type="Pfam" id="PF20720">
    <property type="entry name" value="nSTAND3"/>
    <property type="match status" value="1"/>
</dbReference>
<feature type="repeat" description="ANK" evidence="3">
    <location>
        <begin position="696"/>
        <end position="728"/>
    </location>
</feature>
<sequence length="963" mass="109574">MATASCSSLVGTASAITNYARLGLATQNELPYILRKLLCIKEPPNLLEAHLNNNSYLSRNLKAYEWNIIRTVRTNQYDEFDVPLMYKIIRNLNLVPSPTQGWDNQTPPLATEITVGDDIERIRFIRNEIVHRGNTNVQDTELANYFSIFKDLASRLEVTLMLLNREFVSRIENVETCCIDNDAQQLYIRRLKALAENETQLAKSVAKVQKDLACLGLKITGNVSKLQEEMHELKIEQMEAIPKNIRDQISKDLEKWKNDDKKFVPTKASEYVFNRLKEENCVTVVGSPGVGKTAVTRHVALKMEGMGYIVIPITVPTDIRDFYKPGQQTVFVIDDICGRFVANKHLIDSWKQILGVVENILSDNCKIIVSCRSQVYKDKKFNVLAQFKSCECNLISNDLLLSKDERKKIAKAHLGKHGNDIQAANLLQYDCFPILCFLFSRQDKMDINEFFNYPFVVFEKELNSLWGEGEDGQYKICGLALCVINSNKLDEKYLNSLEPCVRSIIDDVCEACGLNRGTSRIKIKEELNTLVSTYLRKDKDVYKTVHDKLFDFLVYFFGKKMLDCIIKHGNSDIINERFQWNNLHDVNDRDTEEFIILISDNKLNLYLNRLILDWSQGNIQGVFSNNHNMNNEKFRGLLLTQLLQMDKAEQSQLSSITQMTDVSSVFGSLEVCCAEGYANLLPWFVNQGLEINKLASSTTPLGFACIGNQIEMIHILLNLGADINKPGLFGYTPLHLSCFEHLGFDQAVLNLLLKYGARIDKRTVDGSTPLFYALYKNNKEAVKILLSHSADCNIGFYDSRRIKNEIKKIKKTYVDLDCSIEGFEKNHLEWITNNCSPVVGVHVKQNPHRVMYIMGCATPLHLMCFKNDIDMIRVLLDRNPDINKRTEDGSTPLLVACQFGFIDVATVLLEHGADRGICNNDGESPLDIAKQNNCSEIISLLSDPKVKSIKMKRKNSVMKCRIV</sequence>
<dbReference type="InterPro" id="IPR049050">
    <property type="entry name" value="nSTAND3"/>
</dbReference>
<proteinExistence type="predicted"/>
<dbReference type="AlphaFoldDB" id="A0A6J8EZ70"/>
<evidence type="ECO:0000313" key="7">
    <source>
        <dbReference type="Proteomes" id="UP000507470"/>
    </source>
</evidence>
<dbReference type="Pfam" id="PF12796">
    <property type="entry name" value="Ank_2"/>
    <property type="match status" value="2"/>
</dbReference>
<dbReference type="Proteomes" id="UP000507470">
    <property type="component" value="Unassembled WGS sequence"/>
</dbReference>
<dbReference type="InterPro" id="IPR027417">
    <property type="entry name" value="P-loop_NTPase"/>
</dbReference>
<feature type="repeat" description="ANK" evidence="3">
    <location>
        <begin position="855"/>
        <end position="887"/>
    </location>
</feature>
<dbReference type="OrthoDB" id="6123030at2759"/>
<dbReference type="PANTHER" id="PTHR24198:SF165">
    <property type="entry name" value="ANKYRIN REPEAT-CONTAINING PROTEIN-RELATED"/>
    <property type="match status" value="1"/>
</dbReference>
<dbReference type="InterPro" id="IPR002110">
    <property type="entry name" value="Ankyrin_rpt"/>
</dbReference>
<feature type="domain" description="DZIP3-like HEPN" evidence="4">
    <location>
        <begin position="58"/>
        <end position="187"/>
    </location>
</feature>
<feature type="domain" description="Novel STAND NTPase 3" evidence="5">
    <location>
        <begin position="263"/>
        <end position="414"/>
    </location>
</feature>
<dbReference type="InterPro" id="IPR036770">
    <property type="entry name" value="Ankyrin_rpt-contain_sf"/>
</dbReference>
<organism evidence="6 7">
    <name type="scientific">Mytilus coruscus</name>
    <name type="common">Sea mussel</name>
    <dbReference type="NCBI Taxonomy" id="42192"/>
    <lineage>
        <taxon>Eukaryota</taxon>
        <taxon>Metazoa</taxon>
        <taxon>Spiralia</taxon>
        <taxon>Lophotrochozoa</taxon>
        <taxon>Mollusca</taxon>
        <taxon>Bivalvia</taxon>
        <taxon>Autobranchia</taxon>
        <taxon>Pteriomorphia</taxon>
        <taxon>Mytilida</taxon>
        <taxon>Mytiloidea</taxon>
        <taxon>Mytilidae</taxon>
        <taxon>Mytilinae</taxon>
        <taxon>Mytilus</taxon>
    </lineage>
</organism>
<feature type="repeat" description="ANK" evidence="3">
    <location>
        <begin position="888"/>
        <end position="920"/>
    </location>
</feature>
<dbReference type="PROSITE" id="PS50297">
    <property type="entry name" value="ANK_REP_REGION"/>
    <property type="match status" value="4"/>
</dbReference>
<dbReference type="SMART" id="SM00248">
    <property type="entry name" value="ANK"/>
    <property type="match status" value="6"/>
</dbReference>